<feature type="compositionally biased region" description="Basic residues" evidence="1">
    <location>
        <begin position="720"/>
        <end position="729"/>
    </location>
</feature>
<feature type="compositionally biased region" description="Pro residues" evidence="1">
    <location>
        <begin position="111"/>
        <end position="136"/>
    </location>
</feature>
<sequence>MNIQQFTLLAILGCTFFSYSIRSAPLPNPHPAAESVASLGRAASGSTAATSDFRAAANAGHDVANALSHPSDASGSGSTTGVLYPSANPVNPSISPGPKLFELRTGSTPGGHPPPPMGHPPPPPAPGGRPPPPGAESPPNILSRSGNVIKNFFRSKWRNWLENRVHGVNPKLLSRKARFDAEKRKEEVPLLARIAISIKMDPKAWRIDEQRLIALWKVPIQRTKLMFLVRRFKRGWNRSFLRRLYKFTGDLSVYGVVPTVPKKSGFVVSSVKLLWKHVLRYPANLLLQTISLALWPVMKVKDWIYLGYSKSVVSALRRLDATRLAENERPTADRLRRVNSAPHSMDKFTPDPELLNLHRLPDSGKPESEASFSRWLNNQFGPKHTGYHKLDSSIARELSAGGSNTPGSESESSSIKSGPASVTHPAPRESSGPAAELENAESDANPNAPSIQRANSMPSMARGPTAEENVETGATHNPVNHDAENPTQREAPPSRHSNPDSEDNPSPTTPPHDLNKPLNHDVDPLRDSRALGTQLPQGVTNKPIPPEIGSINEIPHPSPAPAHTFSKPSPLGSPSNSHLQNSLFPGGNNAQTPGEIMMSQEPIVHPSSPLTHALLQPAPLDPPSNPYLQNSLFPSGNNFPTPAQIVKDHGSQELIIHPNHPSAQPETRVPTFSTPLRPSSQSTSAPKILLPGLREMLRKPFNFNLRDAVHESGTSFFRSLAKKTKPPVRKIKDGPPTVHKEAPQTTSSIPESSSTHPNQDTDVAQVPVSSSYISRLKDFIRDGINGG</sequence>
<name>A0A2N5UVA0_9BASI</name>
<feature type="chain" id="PRO_5015083936" evidence="2">
    <location>
        <begin position="24"/>
        <end position="787"/>
    </location>
</feature>
<feature type="compositionally biased region" description="Polar residues" evidence="1">
    <location>
        <begin position="442"/>
        <end position="458"/>
    </location>
</feature>
<feature type="compositionally biased region" description="Polar residues" evidence="1">
    <location>
        <begin position="572"/>
        <end position="592"/>
    </location>
</feature>
<dbReference type="AlphaFoldDB" id="A0A2N5UVA0"/>
<evidence type="ECO:0000313" key="4">
    <source>
        <dbReference type="EMBL" id="PLW41692.1"/>
    </source>
</evidence>
<evidence type="ECO:0000313" key="5">
    <source>
        <dbReference type="Proteomes" id="UP000235388"/>
    </source>
</evidence>
<feature type="region of interest" description="Disordered" evidence="1">
    <location>
        <begin position="336"/>
        <end position="370"/>
    </location>
</feature>
<feature type="region of interest" description="Disordered" evidence="1">
    <location>
        <begin position="398"/>
        <end position="616"/>
    </location>
</feature>
<reference evidence="5 6" key="1">
    <citation type="submission" date="2017-11" db="EMBL/GenBank/DDBJ databases">
        <title>De novo assembly and phasing of dikaryotic genomes from two isolates of Puccinia coronata f. sp. avenae, the causal agent of oat crown rust.</title>
        <authorList>
            <person name="Miller M.E."/>
            <person name="Zhang Y."/>
            <person name="Omidvar V."/>
            <person name="Sperschneider J."/>
            <person name="Schwessinger B."/>
            <person name="Raley C."/>
            <person name="Palmer J.M."/>
            <person name="Garnica D."/>
            <person name="Upadhyaya N."/>
            <person name="Rathjen J."/>
            <person name="Taylor J.M."/>
            <person name="Park R.F."/>
            <person name="Dodds P.N."/>
            <person name="Hirsch C.D."/>
            <person name="Kianian S.F."/>
            <person name="Figueroa M."/>
        </authorList>
    </citation>
    <scope>NUCLEOTIDE SEQUENCE [LARGE SCALE GENOMIC DNA]</scope>
    <source>
        <strain evidence="4">12NC29</strain>
        <strain evidence="3">12SD80</strain>
    </source>
</reference>
<feature type="compositionally biased region" description="Polar residues" evidence="1">
    <location>
        <begin position="661"/>
        <end position="685"/>
    </location>
</feature>
<feature type="region of interest" description="Disordered" evidence="1">
    <location>
        <begin position="720"/>
        <end position="767"/>
    </location>
</feature>
<proteinExistence type="predicted"/>
<feature type="compositionally biased region" description="Low complexity" evidence="1">
    <location>
        <begin position="401"/>
        <end position="421"/>
    </location>
</feature>
<feature type="compositionally biased region" description="Polar residues" evidence="1">
    <location>
        <begin position="71"/>
        <end position="81"/>
    </location>
</feature>
<dbReference type="EMBL" id="PGCJ01000166">
    <property type="protein sequence ID" value="PLW41692.1"/>
    <property type="molecule type" value="Genomic_DNA"/>
</dbReference>
<keyword evidence="2" id="KW-0732">Signal</keyword>
<feature type="region of interest" description="Disordered" evidence="1">
    <location>
        <begin position="66"/>
        <end position="142"/>
    </location>
</feature>
<keyword evidence="5" id="KW-1185">Reference proteome</keyword>
<feature type="compositionally biased region" description="Basic and acidic residues" evidence="1">
    <location>
        <begin position="513"/>
        <end position="529"/>
    </location>
</feature>
<dbReference type="EMBL" id="PGCI01000820">
    <property type="protein sequence ID" value="PLW14553.1"/>
    <property type="molecule type" value="Genomic_DNA"/>
</dbReference>
<evidence type="ECO:0000256" key="2">
    <source>
        <dbReference type="SAM" id="SignalP"/>
    </source>
</evidence>
<feature type="region of interest" description="Disordered" evidence="1">
    <location>
        <begin position="659"/>
        <end position="685"/>
    </location>
</feature>
<dbReference type="Proteomes" id="UP000235388">
    <property type="component" value="Unassembled WGS sequence"/>
</dbReference>
<gene>
    <name evidence="4" type="ORF">PCANC_13181</name>
    <name evidence="3" type="ORF">PCASD_20403</name>
</gene>
<evidence type="ECO:0000256" key="1">
    <source>
        <dbReference type="SAM" id="MobiDB-lite"/>
    </source>
</evidence>
<feature type="compositionally biased region" description="Polar residues" evidence="1">
    <location>
        <begin position="743"/>
        <end position="767"/>
    </location>
</feature>
<evidence type="ECO:0000313" key="3">
    <source>
        <dbReference type="EMBL" id="PLW14553.1"/>
    </source>
</evidence>
<evidence type="ECO:0000313" key="6">
    <source>
        <dbReference type="Proteomes" id="UP000235392"/>
    </source>
</evidence>
<feature type="compositionally biased region" description="Basic and acidic residues" evidence="1">
    <location>
        <begin position="730"/>
        <end position="742"/>
    </location>
</feature>
<protein>
    <submittedName>
        <fullName evidence="4">Uncharacterized protein</fullName>
    </submittedName>
</protein>
<dbReference type="Proteomes" id="UP000235392">
    <property type="component" value="Unassembled WGS sequence"/>
</dbReference>
<organism evidence="4 5">
    <name type="scientific">Puccinia coronata f. sp. avenae</name>
    <dbReference type="NCBI Taxonomy" id="200324"/>
    <lineage>
        <taxon>Eukaryota</taxon>
        <taxon>Fungi</taxon>
        <taxon>Dikarya</taxon>
        <taxon>Basidiomycota</taxon>
        <taxon>Pucciniomycotina</taxon>
        <taxon>Pucciniomycetes</taxon>
        <taxon>Pucciniales</taxon>
        <taxon>Pucciniaceae</taxon>
        <taxon>Puccinia</taxon>
    </lineage>
</organism>
<comment type="caution">
    <text evidence="4">The sequence shown here is derived from an EMBL/GenBank/DDBJ whole genome shotgun (WGS) entry which is preliminary data.</text>
</comment>
<feature type="compositionally biased region" description="Basic and acidic residues" evidence="1">
    <location>
        <begin position="359"/>
        <end position="368"/>
    </location>
</feature>
<accession>A0A2N5UVA0</accession>
<feature type="signal peptide" evidence="2">
    <location>
        <begin position="1"/>
        <end position="23"/>
    </location>
</feature>